<evidence type="ECO:0000256" key="2">
    <source>
        <dbReference type="ARBA" id="ARBA00022741"/>
    </source>
</evidence>
<dbReference type="GO" id="GO:0140662">
    <property type="term" value="F:ATP-dependent protein folding chaperone"/>
    <property type="evidence" value="ECO:0007669"/>
    <property type="project" value="InterPro"/>
</dbReference>
<sequence length="560" mass="62445">MNTSTEETKTVIICIRMGNANSSISYINENGKIIIITNEEGERQIPIALSYLNGEEYHGMQAKSQLIRNSGNTLIHYKKFLGKKMDSIDLLEDCYSARPSILNDQLVYTITSLSDEGELNQQIITLDEAIVSHLKYLKQCTMEYVGKPIMDAVFTIPTDFSSIQIEILEECAKKAGFNVLQFIKESIAQVLAYSEEAEYLEPIDKIVVVADFGEIRSDATVIAFRNGMYTILATQSNEKLGGKLLDDCLIDYFIKEFQKKYNLDPSKDTKAMAKLRLECEAAKKSLSSNTSSTISIECLFNGYDLFSDINRIRFEILGKHIFDEMILLVKNVIKKAQLEDFDIDELILAGGSSHIPKISNMFSTIFPEKTLIRSQSLHTSRLNPSDIECYGAAIQASLISSFTKLEIDDMIDRGITRVPHLLNPIGVVIKSEDEAKFISVIESHTPVPIKKTIILDKPSDQDGFYITIYEGVGHVDSKGTEITETPASDCDESGIQESSRIILPKQKIAECIFENLGSKAKVELTIEVDSDLKVTVTANPLPPTRGSMIKGEVLAHQKNV</sequence>
<dbReference type="Gene3D" id="3.30.420.40">
    <property type="match status" value="2"/>
</dbReference>
<protein>
    <submittedName>
        <fullName evidence="4">Uncharacterized protein</fullName>
    </submittedName>
</protein>
<dbReference type="AlphaFoldDB" id="A0A899FZ66"/>
<dbReference type="OrthoDB" id="29851at2759"/>
<dbReference type="InterPro" id="IPR013126">
    <property type="entry name" value="Hsp_70_fam"/>
</dbReference>
<organism evidence="4 5">
    <name type="scientific">Pneumocystis wakefieldiae</name>
    <dbReference type="NCBI Taxonomy" id="38082"/>
    <lineage>
        <taxon>Eukaryota</taxon>
        <taxon>Fungi</taxon>
        <taxon>Dikarya</taxon>
        <taxon>Ascomycota</taxon>
        <taxon>Taphrinomycotina</taxon>
        <taxon>Pneumocystomycetes</taxon>
        <taxon>Pneumocystaceae</taxon>
        <taxon>Pneumocystis</taxon>
    </lineage>
</organism>
<comment type="similarity">
    <text evidence="1">Belongs to the heat shock protein 70 family.</text>
</comment>
<dbReference type="EMBL" id="CP054534">
    <property type="protein sequence ID" value="QSL64569.1"/>
    <property type="molecule type" value="Genomic_DNA"/>
</dbReference>
<proteinExistence type="inferred from homology"/>
<dbReference type="GO" id="GO:0005524">
    <property type="term" value="F:ATP binding"/>
    <property type="evidence" value="ECO:0007669"/>
    <property type="project" value="UniProtKB-KW"/>
</dbReference>
<dbReference type="InterPro" id="IPR043129">
    <property type="entry name" value="ATPase_NBD"/>
</dbReference>
<dbReference type="GO" id="GO:0005634">
    <property type="term" value="C:nucleus"/>
    <property type="evidence" value="ECO:0007669"/>
    <property type="project" value="TreeGrafter"/>
</dbReference>
<evidence type="ECO:0000313" key="4">
    <source>
        <dbReference type="EMBL" id="QSL64569.1"/>
    </source>
</evidence>
<dbReference type="SUPFAM" id="SSF53067">
    <property type="entry name" value="Actin-like ATPase domain"/>
    <property type="match status" value="2"/>
</dbReference>
<evidence type="ECO:0000256" key="1">
    <source>
        <dbReference type="ARBA" id="ARBA00007381"/>
    </source>
</evidence>
<dbReference type="PRINTS" id="PR00301">
    <property type="entry name" value="HEATSHOCK70"/>
</dbReference>
<keyword evidence="5" id="KW-1185">Reference proteome</keyword>
<accession>A0A899FZ66</accession>
<dbReference type="SUPFAM" id="SSF100920">
    <property type="entry name" value="Heat shock protein 70kD (HSP70), peptide-binding domain"/>
    <property type="match status" value="1"/>
</dbReference>
<dbReference type="GO" id="GO:0005829">
    <property type="term" value="C:cytosol"/>
    <property type="evidence" value="ECO:0007669"/>
    <property type="project" value="TreeGrafter"/>
</dbReference>
<dbReference type="PANTHER" id="PTHR45639:SF32">
    <property type="entry name" value="HEAT SHOCK PROTEIN PDR13"/>
    <property type="match status" value="1"/>
</dbReference>
<dbReference type="Pfam" id="PF00012">
    <property type="entry name" value="HSP70"/>
    <property type="match status" value="1"/>
</dbReference>
<dbReference type="PANTHER" id="PTHR45639">
    <property type="entry name" value="HSC70CB, ISOFORM G-RELATED"/>
    <property type="match status" value="1"/>
</dbReference>
<reference evidence="4" key="1">
    <citation type="submission" date="2020-06" db="EMBL/GenBank/DDBJ databases">
        <title>Genomes of multiple members of Pneumocystis genus reveal paths to human pathogen Pneumocystis jirovecii.</title>
        <authorList>
            <person name="Cisse O.H."/>
            <person name="Ma L."/>
            <person name="Dekker J."/>
            <person name="Khil P."/>
            <person name="Jo J."/>
            <person name="Brenchley J."/>
            <person name="Blair R."/>
            <person name="Pahar B."/>
            <person name="Chabe M."/>
            <person name="Van Rompay K.A."/>
            <person name="Keesler R."/>
            <person name="Sukura A."/>
            <person name="Hirsch V."/>
            <person name="Kutty G."/>
            <person name="Liu Y."/>
            <person name="Peng L."/>
            <person name="Chen J."/>
            <person name="Song J."/>
            <person name="Weissenbacher-Lang C."/>
            <person name="Xu J."/>
            <person name="Upham N.S."/>
            <person name="Stajich J.E."/>
            <person name="Cuomo C.A."/>
            <person name="Cushion M.T."/>
            <person name="Kovacs J.A."/>
        </authorList>
    </citation>
    <scope>NUCLEOTIDE SEQUENCE</scope>
    <source>
        <strain evidence="4">2A</strain>
    </source>
</reference>
<dbReference type="Gene3D" id="3.90.640.10">
    <property type="entry name" value="Actin, Chain A, domain 4"/>
    <property type="match status" value="1"/>
</dbReference>
<keyword evidence="2" id="KW-0547">Nucleotide-binding</keyword>
<gene>
    <name evidence="4" type="ORF">MERGE_001870</name>
</gene>
<dbReference type="InterPro" id="IPR029047">
    <property type="entry name" value="HSP70_peptide-bd_sf"/>
</dbReference>
<dbReference type="Proteomes" id="UP000663699">
    <property type="component" value="Chromosome 3"/>
</dbReference>
<keyword evidence="3" id="KW-0067">ATP-binding</keyword>
<dbReference type="Gene3D" id="3.30.30.30">
    <property type="match status" value="1"/>
</dbReference>
<name>A0A899FZ66_9ASCO</name>
<dbReference type="FunFam" id="3.90.640.10:FF:000010">
    <property type="entry name" value="heat shock 70 kDa protein 14"/>
    <property type="match status" value="1"/>
</dbReference>
<evidence type="ECO:0000256" key="3">
    <source>
        <dbReference type="ARBA" id="ARBA00022840"/>
    </source>
</evidence>
<evidence type="ECO:0000313" key="5">
    <source>
        <dbReference type="Proteomes" id="UP000663699"/>
    </source>
</evidence>